<feature type="compositionally biased region" description="Basic and acidic residues" evidence="1">
    <location>
        <begin position="52"/>
        <end position="67"/>
    </location>
</feature>
<organism evidence="2 3">
    <name type="scientific">Seminavis robusta</name>
    <dbReference type="NCBI Taxonomy" id="568900"/>
    <lineage>
        <taxon>Eukaryota</taxon>
        <taxon>Sar</taxon>
        <taxon>Stramenopiles</taxon>
        <taxon>Ochrophyta</taxon>
        <taxon>Bacillariophyta</taxon>
        <taxon>Bacillariophyceae</taxon>
        <taxon>Bacillariophycidae</taxon>
        <taxon>Naviculales</taxon>
        <taxon>Naviculaceae</taxon>
        <taxon>Seminavis</taxon>
    </lineage>
</organism>
<evidence type="ECO:0008006" key="4">
    <source>
        <dbReference type="Google" id="ProtNLM"/>
    </source>
</evidence>
<gene>
    <name evidence="2" type="ORF">SEMRO_858_G211840.2</name>
</gene>
<protein>
    <recommendedName>
        <fullName evidence="4">Glycosyltransferase family 92 protein</fullName>
    </recommendedName>
</protein>
<reference evidence="2" key="1">
    <citation type="submission" date="2020-06" db="EMBL/GenBank/DDBJ databases">
        <authorList>
            <consortium name="Plant Systems Biology data submission"/>
        </authorList>
    </citation>
    <scope>NUCLEOTIDE SEQUENCE</scope>
    <source>
        <strain evidence="2">D6</strain>
    </source>
</reference>
<name>A0A9N8E9V3_9STRA</name>
<evidence type="ECO:0000256" key="1">
    <source>
        <dbReference type="SAM" id="MobiDB-lite"/>
    </source>
</evidence>
<sequence>MPPIKSASSPSRRHVIVKLLLLSVSCLWLVMQFQLVWTTTTSEMHPSNNHIHPKEEPNKKNPSKEDAASTNSTSVGCILVMDDNHRLVEWLAYHHFTMNLRYLIVAIDPRSTTSPEPIMERWKPYGLQYQIWGDDDYMGARVRDKRNRLFELGRKQLTMVHRVRQKAFYQYCLEHLDSLGLKKWTLLLDVDEYLVIRKDTFTMENPQHDFSTAMATQGGVYQFVQDMTKKSQQVGNTNDQTQYEQFASPCISIPRILFGTTTSADFAEQSGSSSPVPSVLPQQLQNRLDTIRWFYHAHYSEFDRNGLAKTILDLSRVQIPKPHFPNPVNPHRPFQDLCRDPKRILDINEHALLRVHHYLSTWETYSFRNDSRKGGERSREAWEFRALHARDGPTMDIVAWLQGFVHQYGLETATQLLEGAGVPSSYTHAPQVNQQWNFLFTQDFLDKSNSQYESKFGRFLRNRTLT</sequence>
<dbReference type="AlphaFoldDB" id="A0A9N8E9V3"/>
<dbReference type="EMBL" id="CAICTM010000857">
    <property type="protein sequence ID" value="CAB9517461.1"/>
    <property type="molecule type" value="Genomic_DNA"/>
</dbReference>
<evidence type="ECO:0000313" key="3">
    <source>
        <dbReference type="Proteomes" id="UP001153069"/>
    </source>
</evidence>
<comment type="caution">
    <text evidence="2">The sequence shown here is derived from an EMBL/GenBank/DDBJ whole genome shotgun (WGS) entry which is preliminary data.</text>
</comment>
<dbReference type="Proteomes" id="UP001153069">
    <property type="component" value="Unassembled WGS sequence"/>
</dbReference>
<evidence type="ECO:0000313" key="2">
    <source>
        <dbReference type="EMBL" id="CAB9517461.1"/>
    </source>
</evidence>
<accession>A0A9N8E9V3</accession>
<proteinExistence type="predicted"/>
<feature type="region of interest" description="Disordered" evidence="1">
    <location>
        <begin position="44"/>
        <end position="70"/>
    </location>
</feature>
<dbReference type="OrthoDB" id="40253at2759"/>
<keyword evidence="3" id="KW-1185">Reference proteome</keyword>